<dbReference type="OrthoDB" id="1730907at2759"/>
<protein>
    <submittedName>
        <fullName evidence="2">Retrovirus-related Pol polyprotein from transposon 17.6</fullName>
    </submittedName>
</protein>
<evidence type="ECO:0000313" key="1">
    <source>
        <dbReference type="EMBL" id="KAA0032019.1"/>
    </source>
</evidence>
<dbReference type="PANTHER" id="PTHR48475">
    <property type="entry name" value="RIBONUCLEASE H"/>
    <property type="match status" value="1"/>
</dbReference>
<dbReference type="EMBL" id="SSTE01021884">
    <property type="protein sequence ID" value="KAA0032019.1"/>
    <property type="molecule type" value="Genomic_DNA"/>
</dbReference>
<comment type="caution">
    <text evidence="2">The sequence shown here is derived from an EMBL/GenBank/DDBJ whole genome shotgun (WGS) entry which is preliminary data.</text>
</comment>
<evidence type="ECO:0000313" key="4">
    <source>
        <dbReference type="Proteomes" id="UP000321947"/>
    </source>
</evidence>
<proteinExistence type="predicted"/>
<name>A0A5D3CZQ2_CUCMM</name>
<dbReference type="EMBL" id="SSTD01008275">
    <property type="protein sequence ID" value="TYK16840.1"/>
    <property type="molecule type" value="Genomic_DNA"/>
</dbReference>
<organism evidence="2 4">
    <name type="scientific">Cucumis melo var. makuwa</name>
    <name type="common">Oriental melon</name>
    <dbReference type="NCBI Taxonomy" id="1194695"/>
    <lineage>
        <taxon>Eukaryota</taxon>
        <taxon>Viridiplantae</taxon>
        <taxon>Streptophyta</taxon>
        <taxon>Embryophyta</taxon>
        <taxon>Tracheophyta</taxon>
        <taxon>Spermatophyta</taxon>
        <taxon>Magnoliopsida</taxon>
        <taxon>eudicotyledons</taxon>
        <taxon>Gunneridae</taxon>
        <taxon>Pentapetalae</taxon>
        <taxon>rosids</taxon>
        <taxon>fabids</taxon>
        <taxon>Cucurbitales</taxon>
        <taxon>Cucurbitaceae</taxon>
        <taxon>Benincaseae</taxon>
        <taxon>Cucumis</taxon>
    </lineage>
</organism>
<dbReference type="AlphaFoldDB" id="A0A5D3CZQ2"/>
<dbReference type="PANTHER" id="PTHR48475:SF1">
    <property type="entry name" value="RNASE H TYPE-1 DOMAIN-CONTAINING PROTEIN"/>
    <property type="match status" value="1"/>
</dbReference>
<reference evidence="3 4" key="1">
    <citation type="submission" date="2019-08" db="EMBL/GenBank/DDBJ databases">
        <title>Draft genome sequences of two oriental melons (Cucumis melo L. var makuwa).</title>
        <authorList>
            <person name="Kwon S.-Y."/>
        </authorList>
    </citation>
    <scope>NUCLEOTIDE SEQUENCE [LARGE SCALE GENOMIC DNA]</scope>
    <source>
        <strain evidence="4">cv. Chang Bougi</strain>
        <strain evidence="3">cv. SW 3</strain>
        <tissue evidence="2">Leaf</tissue>
    </source>
</reference>
<sequence length="118" mass="13401">MDPIKYIFEKPSLSGRIAKWQVLFSEFDIVYITRKAIKGSVIADCLAELPIEDYESMKFDFPDEDIMALVNTASNTWTMMFDGATNEIGHGVRAILMSPDGKWYLSPRTRDDAEQPTS</sequence>
<dbReference type="Proteomes" id="UP000321393">
    <property type="component" value="Unassembled WGS sequence"/>
</dbReference>
<accession>A0A5D3CZQ2</accession>
<gene>
    <name evidence="2" type="ORF">E5676_scaffold96G001160</name>
    <name evidence="1" type="ORF">E6C27_scaffold134G001180</name>
</gene>
<evidence type="ECO:0000313" key="2">
    <source>
        <dbReference type="EMBL" id="TYK16840.1"/>
    </source>
</evidence>
<evidence type="ECO:0000313" key="3">
    <source>
        <dbReference type="Proteomes" id="UP000321393"/>
    </source>
</evidence>
<dbReference type="Proteomes" id="UP000321947">
    <property type="component" value="Unassembled WGS sequence"/>
</dbReference>